<dbReference type="GO" id="GO:0005737">
    <property type="term" value="C:cytoplasm"/>
    <property type="evidence" value="ECO:0007669"/>
    <property type="project" value="TreeGrafter"/>
</dbReference>
<keyword evidence="2" id="KW-1133">Transmembrane helix</keyword>
<feature type="transmembrane region" description="Helical" evidence="2">
    <location>
        <begin position="474"/>
        <end position="497"/>
    </location>
</feature>
<evidence type="ECO:0000256" key="2">
    <source>
        <dbReference type="SAM" id="Phobius"/>
    </source>
</evidence>
<reference evidence="5 6" key="1">
    <citation type="journal article" date="2019" name="Syst. Appl. Microbiol.">
        <title>Characterization of Bifidobacterium species in feaces of the Egyptian fruit bat: Description of B. vespertilionis sp. nov. and B. rousetti sp. nov.</title>
        <authorList>
            <person name="Modesto M."/>
            <person name="Satti M."/>
            <person name="Watanabe K."/>
            <person name="Puglisi E."/>
            <person name="Morelli L."/>
            <person name="Huang C.-H."/>
            <person name="Liou J.-S."/>
            <person name="Miyashita M."/>
            <person name="Tamura T."/>
            <person name="Saito S."/>
            <person name="Mori K."/>
            <person name="Huang L."/>
            <person name="Sciavilla P."/>
            <person name="Sandri C."/>
            <person name="Spiezio C."/>
            <person name="Vitali F."/>
            <person name="Cavalieri D."/>
            <person name="Perpetuini G."/>
            <person name="Tofalo R."/>
            <person name="Bonetti A."/>
            <person name="Arita M."/>
            <person name="Mattarelli P."/>
        </authorList>
    </citation>
    <scope>NUCLEOTIDE SEQUENCE [LARGE SCALE GENOMIC DNA]</scope>
    <source>
        <strain evidence="3 6">RST16</strain>
        <strain evidence="4 5">RST8</strain>
    </source>
</reference>
<evidence type="ECO:0000313" key="6">
    <source>
        <dbReference type="Proteomes" id="UP000374630"/>
    </source>
</evidence>
<dbReference type="InterPro" id="IPR029052">
    <property type="entry name" value="Metallo-depent_PP-like"/>
</dbReference>
<dbReference type="RefSeq" id="WP_150354394.1">
    <property type="nucleotide sequence ID" value="NZ_RZNZ01000006.1"/>
</dbReference>
<evidence type="ECO:0000256" key="1">
    <source>
        <dbReference type="SAM" id="MobiDB-lite"/>
    </source>
</evidence>
<sequence length="506" mass="55268">MRRTLRFRHDGTFRVLQMADVQDGPDVDPDTVVLIEAAIRRADPDLVVFTGDQIRGYDPAWMHTFLRRRGERPGDSVREVTRLEAWWRRRFGGPNQPGPDDWPAGALMADARAKVRRCFAGFLAPIVRAGVPFAATYGNHDFQCGILADEQDRIYREFPGCLNPDAQPDQPGRIASSPSAPIPCEPGTFALPVMASDGSNHIAMGVTLVNSGDYATEHPSRSDTIDGEPSSHLSPAARRAIGRNASRNAGPATSQADYARDPRKIDLADSDGYGSPTPQALAWLAESQREMVRRNGDGRPVPAIAFQHIPPQEFYDCLKEVPAFTPNAVEGTRAFAGRCYVLDRSVCRPGSRLGEAIGCADVNCGQVQTMVDAGGYFALFCGHDHKNAFVGHVDGLDLGYAPTCGFASYGPKSRLRGIRLFEFHESDPSRYTTRMLTYGELVGRRSRNETRVFFGDHLVTDGPSLRDQLRRPSVFVTLVGIAGGVAAAIGSACARGARRLLNRPSR</sequence>
<dbReference type="GO" id="GO:0016788">
    <property type="term" value="F:hydrolase activity, acting on ester bonds"/>
    <property type="evidence" value="ECO:0007669"/>
    <property type="project" value="TreeGrafter"/>
</dbReference>
<dbReference type="AlphaFoldDB" id="A0A5J5E1H6"/>
<evidence type="ECO:0000313" key="4">
    <source>
        <dbReference type="EMBL" id="KAA8822770.1"/>
    </source>
</evidence>
<comment type="caution">
    <text evidence="4">The sequence shown here is derived from an EMBL/GenBank/DDBJ whole genome shotgun (WGS) entry which is preliminary data.</text>
</comment>
<feature type="compositionally biased region" description="Basic and acidic residues" evidence="1">
    <location>
        <begin position="258"/>
        <end position="267"/>
    </location>
</feature>
<keyword evidence="6" id="KW-1185">Reference proteome</keyword>
<accession>A0A5J5E1H6</accession>
<feature type="compositionally biased region" description="Polar residues" evidence="1">
    <location>
        <begin position="245"/>
        <end position="256"/>
    </location>
</feature>
<keyword evidence="2" id="KW-0472">Membrane</keyword>
<keyword evidence="2" id="KW-0812">Transmembrane</keyword>
<dbReference type="SUPFAM" id="SSF56300">
    <property type="entry name" value="Metallo-dependent phosphatases"/>
    <property type="match status" value="1"/>
</dbReference>
<feature type="region of interest" description="Disordered" evidence="1">
    <location>
        <begin position="213"/>
        <end position="273"/>
    </location>
</feature>
<feature type="compositionally biased region" description="Basic and acidic residues" evidence="1">
    <location>
        <begin position="215"/>
        <end position="224"/>
    </location>
</feature>
<dbReference type="Proteomes" id="UP000374630">
    <property type="component" value="Unassembled WGS sequence"/>
</dbReference>
<dbReference type="EMBL" id="RZOA01000015">
    <property type="protein sequence ID" value="KAA8822770.1"/>
    <property type="molecule type" value="Genomic_DNA"/>
</dbReference>
<gene>
    <name evidence="4" type="ORF">EM848_07915</name>
    <name evidence="3" type="ORF">EMO90_05660</name>
</gene>
<dbReference type="PANTHER" id="PTHR32440">
    <property type="entry name" value="PHOSPHATASE DCR2-RELATED-RELATED"/>
    <property type="match status" value="1"/>
</dbReference>
<dbReference type="Proteomes" id="UP000345527">
    <property type="component" value="Unassembled WGS sequence"/>
</dbReference>
<dbReference type="PANTHER" id="PTHR32440:SF11">
    <property type="entry name" value="METALLOPHOSPHOESTERASE DOMAIN-CONTAINING PROTEIN"/>
    <property type="match status" value="1"/>
</dbReference>
<evidence type="ECO:0000313" key="3">
    <source>
        <dbReference type="EMBL" id="KAA8820948.1"/>
    </source>
</evidence>
<organism evidence="4 5">
    <name type="scientific">Bifidobacterium vespertilionis</name>
    <dbReference type="NCBI Taxonomy" id="2562524"/>
    <lineage>
        <taxon>Bacteria</taxon>
        <taxon>Bacillati</taxon>
        <taxon>Actinomycetota</taxon>
        <taxon>Actinomycetes</taxon>
        <taxon>Bifidobacteriales</taxon>
        <taxon>Bifidobacteriaceae</taxon>
        <taxon>Bifidobacterium</taxon>
    </lineage>
</organism>
<protein>
    <submittedName>
        <fullName evidence="4">Serine/threonine protein phosphatase</fullName>
    </submittedName>
</protein>
<dbReference type="OrthoDB" id="9816081at2"/>
<evidence type="ECO:0000313" key="5">
    <source>
        <dbReference type="Proteomes" id="UP000345527"/>
    </source>
</evidence>
<dbReference type="EMBL" id="RZNZ01000006">
    <property type="protein sequence ID" value="KAA8820948.1"/>
    <property type="molecule type" value="Genomic_DNA"/>
</dbReference>
<proteinExistence type="predicted"/>
<name>A0A5J5E1H6_9BIFI</name>